<feature type="domain" description="Protein kinase" evidence="16">
    <location>
        <begin position="2"/>
        <end position="215"/>
    </location>
</feature>
<dbReference type="PANTHER" id="PTHR12209:SF0">
    <property type="entry name" value="EKC_KEOPS COMPLEX SUBUNIT TP53RK"/>
    <property type="match status" value="1"/>
</dbReference>
<proteinExistence type="inferred from homology"/>
<evidence type="ECO:0000256" key="2">
    <source>
        <dbReference type="ARBA" id="ARBA00004123"/>
    </source>
</evidence>
<evidence type="ECO:0000256" key="1">
    <source>
        <dbReference type="ARBA" id="ARBA00003747"/>
    </source>
</evidence>
<dbReference type="GO" id="GO:0070525">
    <property type="term" value="P:tRNA threonylcarbamoyladenosine metabolic process"/>
    <property type="evidence" value="ECO:0007669"/>
    <property type="project" value="TreeGrafter"/>
</dbReference>
<comment type="caution">
    <text evidence="17">The sequence shown here is derived from an EMBL/GenBank/DDBJ whole genome shotgun (WGS) entry which is preliminary data.</text>
</comment>
<evidence type="ECO:0000256" key="4">
    <source>
        <dbReference type="ARBA" id="ARBA00012513"/>
    </source>
</evidence>
<keyword evidence="6" id="KW-0597">Phosphoprotein</keyword>
<comment type="catalytic activity">
    <reaction evidence="15">
        <text>L-seryl-[protein] + ATP = O-phospho-L-seryl-[protein] + ADP + H(+)</text>
        <dbReference type="Rhea" id="RHEA:17989"/>
        <dbReference type="Rhea" id="RHEA-COMP:9863"/>
        <dbReference type="Rhea" id="RHEA-COMP:11604"/>
        <dbReference type="ChEBI" id="CHEBI:15378"/>
        <dbReference type="ChEBI" id="CHEBI:29999"/>
        <dbReference type="ChEBI" id="CHEBI:30616"/>
        <dbReference type="ChEBI" id="CHEBI:83421"/>
        <dbReference type="ChEBI" id="CHEBI:456216"/>
        <dbReference type="EC" id="2.7.11.1"/>
    </reaction>
</comment>
<dbReference type="GO" id="GO:0005829">
    <property type="term" value="C:cytosol"/>
    <property type="evidence" value="ECO:0007669"/>
    <property type="project" value="TreeGrafter"/>
</dbReference>
<dbReference type="GO" id="GO:0008033">
    <property type="term" value="P:tRNA processing"/>
    <property type="evidence" value="ECO:0007669"/>
    <property type="project" value="UniProtKB-KW"/>
</dbReference>
<dbReference type="InterPro" id="IPR011009">
    <property type="entry name" value="Kinase-like_dom_sf"/>
</dbReference>
<evidence type="ECO:0000256" key="14">
    <source>
        <dbReference type="ARBA" id="ARBA00047899"/>
    </source>
</evidence>
<keyword evidence="11" id="KW-0378">Hydrolase</keyword>
<evidence type="ECO:0000256" key="13">
    <source>
        <dbReference type="ARBA" id="ARBA00023242"/>
    </source>
</evidence>
<dbReference type="STRING" id="61395.A0A1Y1WI47"/>
<evidence type="ECO:0000256" key="3">
    <source>
        <dbReference type="ARBA" id="ARBA00010630"/>
    </source>
</evidence>
<evidence type="ECO:0000256" key="11">
    <source>
        <dbReference type="ARBA" id="ARBA00022801"/>
    </source>
</evidence>
<dbReference type="PROSITE" id="PS50011">
    <property type="entry name" value="PROTEIN_KINASE_DOM"/>
    <property type="match status" value="1"/>
</dbReference>
<keyword evidence="8" id="KW-0819">tRNA processing</keyword>
<comment type="function">
    <text evidence="1">Component of the EKC/KEOPS complex that is required for the formation of a threonylcarbamoyl group on adenosine at position 37 (t(6)A37) in tRNAs that read codons beginning with adenine. The complex is probably involved in the transfer of the threonylcarbamoyl moiety of threonylcarbamoyl-AMP (TC-AMP) to the N6 group of A37. BUD32 has ATPase activity in the context of the EKC/KEOPS complex and likely plays a supporting role to the catalytic subunit KAE1. The EKC/KEOPS complex also promotes both telomere uncapping and telomere elongation. The complex is required for efficient recruitment of transcriptional coactivators.</text>
</comment>
<dbReference type="PANTHER" id="PTHR12209">
    <property type="entry name" value="NON-SPECIFIC SERINE/THREONINE PROTEIN KINASE"/>
    <property type="match status" value="1"/>
</dbReference>
<accession>A0A1Y1WI47</accession>
<dbReference type="GeneID" id="63805790"/>
<keyword evidence="9" id="KW-0547">Nucleotide-binding</keyword>
<comment type="subcellular location">
    <subcellularLocation>
        <location evidence="2">Nucleus</location>
    </subcellularLocation>
</comment>
<evidence type="ECO:0000313" key="17">
    <source>
        <dbReference type="EMBL" id="ORX73197.1"/>
    </source>
</evidence>
<dbReference type="Gene3D" id="1.10.510.10">
    <property type="entry name" value="Transferase(Phosphotransferase) domain 1"/>
    <property type="match status" value="1"/>
</dbReference>
<comment type="similarity">
    <text evidence="3">Belongs to the protein kinase superfamily. BUD32 family.</text>
</comment>
<dbReference type="NCBIfam" id="TIGR03724">
    <property type="entry name" value="arch_bud32"/>
    <property type="match status" value="1"/>
</dbReference>
<evidence type="ECO:0000313" key="18">
    <source>
        <dbReference type="Proteomes" id="UP000193922"/>
    </source>
</evidence>
<evidence type="ECO:0000256" key="5">
    <source>
        <dbReference type="ARBA" id="ARBA00022527"/>
    </source>
</evidence>
<dbReference type="EMBL" id="MCFD01000002">
    <property type="protein sequence ID" value="ORX73197.1"/>
    <property type="molecule type" value="Genomic_DNA"/>
</dbReference>
<organism evidence="17 18">
    <name type="scientific">Linderina pennispora</name>
    <dbReference type="NCBI Taxonomy" id="61395"/>
    <lineage>
        <taxon>Eukaryota</taxon>
        <taxon>Fungi</taxon>
        <taxon>Fungi incertae sedis</taxon>
        <taxon>Zoopagomycota</taxon>
        <taxon>Kickxellomycotina</taxon>
        <taxon>Kickxellomycetes</taxon>
        <taxon>Kickxellales</taxon>
        <taxon>Kickxellaceae</taxon>
        <taxon>Linderina</taxon>
    </lineage>
</organism>
<keyword evidence="12" id="KW-0067">ATP-binding</keyword>
<evidence type="ECO:0000256" key="7">
    <source>
        <dbReference type="ARBA" id="ARBA00022679"/>
    </source>
</evidence>
<keyword evidence="5" id="KW-0723">Serine/threonine-protein kinase</keyword>
<dbReference type="GO" id="GO:0005524">
    <property type="term" value="F:ATP binding"/>
    <property type="evidence" value="ECO:0007669"/>
    <property type="project" value="UniProtKB-KW"/>
</dbReference>
<sequence>MADQQEVLRQGAEARIYKTEFEGKPAIAKQRFSKKYRHPELDHKLTKGRLNQEARSLQRCRDNGIKVPRVYHTDKAAATLTIEFIAGPTLKEWVFANTDDQLLKDQMEALGRILNKMHMHNIIHGDLTTSNAIVDQQGELVLIDFGLSQVSPSAEDKAVDLYVLERAFISTHPNSELLFGSVLEAYEKNADEATSAVIKRLEDVRLRGRKRDMTG</sequence>
<reference evidence="17 18" key="1">
    <citation type="submission" date="2016-07" db="EMBL/GenBank/DDBJ databases">
        <title>Pervasive Adenine N6-methylation of Active Genes in Fungi.</title>
        <authorList>
            <consortium name="DOE Joint Genome Institute"/>
            <person name="Mondo S.J."/>
            <person name="Dannebaum R.O."/>
            <person name="Kuo R.C."/>
            <person name="Labutti K."/>
            <person name="Haridas S."/>
            <person name="Kuo A."/>
            <person name="Salamov A."/>
            <person name="Ahrendt S.R."/>
            <person name="Lipzen A."/>
            <person name="Sullivan W."/>
            <person name="Andreopoulos W.B."/>
            <person name="Clum A."/>
            <person name="Lindquist E."/>
            <person name="Daum C."/>
            <person name="Ramamoorthy G.K."/>
            <person name="Gryganskyi A."/>
            <person name="Culley D."/>
            <person name="Magnuson J.K."/>
            <person name="James T.Y."/>
            <person name="O'Malley M.A."/>
            <person name="Stajich J.E."/>
            <person name="Spatafora J.W."/>
            <person name="Visel A."/>
            <person name="Grigoriev I.V."/>
        </authorList>
    </citation>
    <scope>NUCLEOTIDE SEQUENCE [LARGE SCALE GENOMIC DNA]</scope>
    <source>
        <strain evidence="17 18">ATCC 12442</strain>
    </source>
</reference>
<keyword evidence="13" id="KW-0539">Nucleus</keyword>
<dbReference type="InterPro" id="IPR022495">
    <property type="entry name" value="Bud32"/>
</dbReference>
<keyword evidence="7" id="KW-0808">Transferase</keyword>
<dbReference type="AlphaFoldDB" id="A0A1Y1WI47"/>
<dbReference type="GO" id="GO:0000408">
    <property type="term" value="C:EKC/KEOPS complex"/>
    <property type="evidence" value="ECO:0007669"/>
    <property type="project" value="UniProtKB-ARBA"/>
</dbReference>
<evidence type="ECO:0000256" key="15">
    <source>
        <dbReference type="ARBA" id="ARBA00048679"/>
    </source>
</evidence>
<keyword evidence="10 17" id="KW-0418">Kinase</keyword>
<comment type="catalytic activity">
    <reaction evidence="14">
        <text>L-threonyl-[protein] + ATP = O-phospho-L-threonyl-[protein] + ADP + H(+)</text>
        <dbReference type="Rhea" id="RHEA:46608"/>
        <dbReference type="Rhea" id="RHEA-COMP:11060"/>
        <dbReference type="Rhea" id="RHEA-COMP:11605"/>
        <dbReference type="ChEBI" id="CHEBI:15378"/>
        <dbReference type="ChEBI" id="CHEBI:30013"/>
        <dbReference type="ChEBI" id="CHEBI:30616"/>
        <dbReference type="ChEBI" id="CHEBI:61977"/>
        <dbReference type="ChEBI" id="CHEBI:456216"/>
        <dbReference type="EC" id="2.7.11.1"/>
    </reaction>
</comment>
<dbReference type="GO" id="GO:0004674">
    <property type="term" value="F:protein serine/threonine kinase activity"/>
    <property type="evidence" value="ECO:0007669"/>
    <property type="project" value="UniProtKB-KW"/>
</dbReference>
<gene>
    <name evidence="17" type="ORF">DL89DRAFT_274094</name>
</gene>
<dbReference type="RefSeq" id="XP_040746537.1">
    <property type="nucleotide sequence ID" value="XM_040889142.1"/>
</dbReference>
<dbReference type="FunFam" id="1.10.510.10:FF:000323">
    <property type="entry name" value="TP53-regulating kinase, putative"/>
    <property type="match status" value="1"/>
</dbReference>
<keyword evidence="18" id="KW-1185">Reference proteome</keyword>
<evidence type="ECO:0000256" key="6">
    <source>
        <dbReference type="ARBA" id="ARBA00022553"/>
    </source>
</evidence>
<name>A0A1Y1WI47_9FUNG</name>
<evidence type="ECO:0000256" key="8">
    <source>
        <dbReference type="ARBA" id="ARBA00022694"/>
    </source>
</evidence>
<dbReference type="Gene3D" id="3.30.200.20">
    <property type="entry name" value="Phosphorylase Kinase, domain 1"/>
    <property type="match status" value="1"/>
</dbReference>
<protein>
    <recommendedName>
        <fullName evidence="4">non-specific serine/threonine protein kinase</fullName>
        <ecNumber evidence="4">2.7.11.1</ecNumber>
    </recommendedName>
</protein>
<evidence type="ECO:0000256" key="10">
    <source>
        <dbReference type="ARBA" id="ARBA00022777"/>
    </source>
</evidence>
<dbReference type="Pfam" id="PF00069">
    <property type="entry name" value="Pkinase"/>
    <property type="match status" value="1"/>
</dbReference>
<evidence type="ECO:0000256" key="9">
    <source>
        <dbReference type="ARBA" id="ARBA00022741"/>
    </source>
</evidence>
<dbReference type="FunFam" id="3.30.200.20:FF:000201">
    <property type="entry name" value="TP53-regulating kinase isoform X1"/>
    <property type="match status" value="1"/>
</dbReference>
<dbReference type="Proteomes" id="UP000193922">
    <property type="component" value="Unassembled WGS sequence"/>
</dbReference>
<evidence type="ECO:0000256" key="12">
    <source>
        <dbReference type="ARBA" id="ARBA00022840"/>
    </source>
</evidence>
<dbReference type="InterPro" id="IPR000719">
    <property type="entry name" value="Prot_kinase_dom"/>
</dbReference>
<evidence type="ECO:0000259" key="16">
    <source>
        <dbReference type="PROSITE" id="PS50011"/>
    </source>
</evidence>
<dbReference type="GO" id="GO:0016787">
    <property type="term" value="F:hydrolase activity"/>
    <property type="evidence" value="ECO:0007669"/>
    <property type="project" value="UniProtKB-KW"/>
</dbReference>
<dbReference type="OrthoDB" id="3399at2759"/>
<dbReference type="EC" id="2.7.11.1" evidence="4"/>
<dbReference type="GO" id="GO:0005634">
    <property type="term" value="C:nucleus"/>
    <property type="evidence" value="ECO:0007669"/>
    <property type="project" value="UniProtKB-SubCell"/>
</dbReference>
<dbReference type="SUPFAM" id="SSF56112">
    <property type="entry name" value="Protein kinase-like (PK-like)"/>
    <property type="match status" value="1"/>
</dbReference>